<dbReference type="InterPro" id="IPR036832">
    <property type="entry name" value="PPK_N_dom_sf"/>
</dbReference>
<keyword evidence="7" id="KW-0067">ATP-binding</keyword>
<name>A0A6J6C1V0_9ZZZZ</name>
<dbReference type="GO" id="GO:0046872">
    <property type="term" value="F:metal ion binding"/>
    <property type="evidence" value="ECO:0007669"/>
    <property type="project" value="UniProtKB-KW"/>
</dbReference>
<evidence type="ECO:0000256" key="2">
    <source>
        <dbReference type="ARBA" id="ARBA00022553"/>
    </source>
</evidence>
<dbReference type="GO" id="GO:0005524">
    <property type="term" value="F:ATP binding"/>
    <property type="evidence" value="ECO:0007669"/>
    <property type="project" value="UniProtKB-KW"/>
</dbReference>
<feature type="domain" description="Polyphosphate kinase N-terminal" evidence="10">
    <location>
        <begin position="7"/>
        <end position="111"/>
    </location>
</feature>
<dbReference type="Pfam" id="PF13089">
    <property type="entry name" value="PP_kinase_N"/>
    <property type="match status" value="1"/>
</dbReference>
<evidence type="ECO:0000259" key="11">
    <source>
        <dbReference type="Pfam" id="PF13090"/>
    </source>
</evidence>
<accession>A0A6J6C1V0</accession>
<dbReference type="EC" id="2.7.4.1" evidence="1"/>
<dbReference type="PIRSF" id="PIRSF015589">
    <property type="entry name" value="PP_kinase"/>
    <property type="match status" value="1"/>
</dbReference>
<dbReference type="InterPro" id="IPR025200">
    <property type="entry name" value="PPK_C_dom2"/>
</dbReference>
<dbReference type="Gene3D" id="3.30.1840.10">
    <property type="entry name" value="Polyphosphate kinase middle domain"/>
    <property type="match status" value="1"/>
</dbReference>
<dbReference type="InterPro" id="IPR003414">
    <property type="entry name" value="PP_kinase"/>
</dbReference>
<organism evidence="13">
    <name type="scientific">freshwater metagenome</name>
    <dbReference type="NCBI Taxonomy" id="449393"/>
    <lineage>
        <taxon>unclassified sequences</taxon>
        <taxon>metagenomes</taxon>
        <taxon>ecological metagenomes</taxon>
    </lineage>
</organism>
<dbReference type="NCBIfam" id="NF003917">
    <property type="entry name" value="PRK05443.1-1"/>
    <property type="match status" value="1"/>
</dbReference>
<evidence type="ECO:0000256" key="4">
    <source>
        <dbReference type="ARBA" id="ARBA00022723"/>
    </source>
</evidence>
<keyword evidence="5" id="KW-0547">Nucleotide-binding</keyword>
<dbReference type="InterPro" id="IPR036830">
    <property type="entry name" value="PP_kinase_middle_dom_sf"/>
</dbReference>
<evidence type="ECO:0000256" key="5">
    <source>
        <dbReference type="ARBA" id="ARBA00022741"/>
    </source>
</evidence>
<dbReference type="SUPFAM" id="SSF143724">
    <property type="entry name" value="PHP14-like"/>
    <property type="match status" value="1"/>
</dbReference>
<dbReference type="GO" id="GO:0008976">
    <property type="term" value="F:polyphosphate kinase activity"/>
    <property type="evidence" value="ECO:0007669"/>
    <property type="project" value="UniProtKB-EC"/>
</dbReference>
<dbReference type="SUPFAM" id="SSF56024">
    <property type="entry name" value="Phospholipase D/nuclease"/>
    <property type="match status" value="2"/>
</dbReference>
<dbReference type="NCBIfam" id="NF003922">
    <property type="entry name" value="PRK05443.2-3"/>
    <property type="match status" value="1"/>
</dbReference>
<evidence type="ECO:0000259" key="10">
    <source>
        <dbReference type="Pfam" id="PF13089"/>
    </source>
</evidence>
<keyword evidence="2" id="KW-0597">Phosphoprotein</keyword>
<gene>
    <name evidence="13" type="ORF">UFOPK1412_00892</name>
</gene>
<dbReference type="Gene3D" id="1.20.58.310">
    <property type="entry name" value="Polyphosphate kinase N-terminal domain"/>
    <property type="match status" value="1"/>
</dbReference>
<keyword evidence="3" id="KW-0808">Transferase</keyword>
<dbReference type="PANTHER" id="PTHR30218:SF0">
    <property type="entry name" value="POLYPHOSPHATE KINASE"/>
    <property type="match status" value="1"/>
</dbReference>
<dbReference type="NCBIfam" id="TIGR03705">
    <property type="entry name" value="poly_P_kin"/>
    <property type="match status" value="1"/>
</dbReference>
<evidence type="ECO:0000313" key="13">
    <source>
        <dbReference type="EMBL" id="CAB4545300.1"/>
    </source>
</evidence>
<dbReference type="InterPro" id="IPR025198">
    <property type="entry name" value="PPK_N_dom"/>
</dbReference>
<dbReference type="Pfam" id="PF13090">
    <property type="entry name" value="PP_kinase_C"/>
    <property type="match status" value="1"/>
</dbReference>
<dbReference type="AlphaFoldDB" id="A0A6J6C1V0"/>
<dbReference type="Gene3D" id="3.30.870.10">
    <property type="entry name" value="Endonuclease Chain A"/>
    <property type="match status" value="2"/>
</dbReference>
<keyword evidence="4" id="KW-0479">Metal-binding</keyword>
<dbReference type="SUPFAM" id="SSF140356">
    <property type="entry name" value="PPK N-terminal domain-like"/>
    <property type="match status" value="1"/>
</dbReference>
<dbReference type="GO" id="GO:0006799">
    <property type="term" value="P:polyphosphate biosynthetic process"/>
    <property type="evidence" value="ECO:0007669"/>
    <property type="project" value="InterPro"/>
</dbReference>
<dbReference type="FunFam" id="3.30.870.10:FF:000001">
    <property type="entry name" value="Polyphosphate kinase"/>
    <property type="match status" value="1"/>
</dbReference>
<keyword evidence="8" id="KW-0460">Magnesium</keyword>
<reference evidence="13" key="1">
    <citation type="submission" date="2020-05" db="EMBL/GenBank/DDBJ databases">
        <authorList>
            <person name="Chiriac C."/>
            <person name="Salcher M."/>
            <person name="Ghai R."/>
            <person name="Kavagutti S V."/>
        </authorList>
    </citation>
    <scope>NUCLEOTIDE SEQUENCE</scope>
</reference>
<evidence type="ECO:0000259" key="12">
    <source>
        <dbReference type="Pfam" id="PF17941"/>
    </source>
</evidence>
<evidence type="ECO:0000256" key="7">
    <source>
        <dbReference type="ARBA" id="ARBA00022840"/>
    </source>
</evidence>
<dbReference type="InterPro" id="IPR024953">
    <property type="entry name" value="PP_kinase_middle"/>
</dbReference>
<evidence type="ECO:0000256" key="6">
    <source>
        <dbReference type="ARBA" id="ARBA00022777"/>
    </source>
</evidence>
<proteinExistence type="inferred from homology"/>
<dbReference type="NCBIfam" id="NF003921">
    <property type="entry name" value="PRK05443.2-2"/>
    <property type="match status" value="1"/>
</dbReference>
<dbReference type="HAMAP" id="MF_00347">
    <property type="entry name" value="Polyphosphate_kinase"/>
    <property type="match status" value="1"/>
</dbReference>
<protein>
    <recommendedName>
        <fullName evidence="1">ATP-polyphosphate phosphotransferase</fullName>
        <ecNumber evidence="1">2.7.4.1</ecNumber>
    </recommendedName>
</protein>
<evidence type="ECO:0000256" key="3">
    <source>
        <dbReference type="ARBA" id="ARBA00022679"/>
    </source>
</evidence>
<keyword evidence="6" id="KW-0418">Kinase</keyword>
<dbReference type="InterPro" id="IPR041108">
    <property type="entry name" value="PP_kinase_C_1"/>
</dbReference>
<dbReference type="Pfam" id="PF02503">
    <property type="entry name" value="PP_kinase"/>
    <property type="match status" value="1"/>
</dbReference>
<evidence type="ECO:0000259" key="9">
    <source>
        <dbReference type="Pfam" id="PF02503"/>
    </source>
</evidence>
<feature type="domain" description="Polyphosphate kinase C-terminal" evidence="11">
    <location>
        <begin position="502"/>
        <end position="665"/>
    </location>
</feature>
<evidence type="ECO:0000256" key="8">
    <source>
        <dbReference type="ARBA" id="ARBA00022842"/>
    </source>
</evidence>
<dbReference type="CDD" id="cd09165">
    <property type="entry name" value="PLDc_PaPPK1_C1_like"/>
    <property type="match status" value="1"/>
</dbReference>
<dbReference type="CDD" id="cd09168">
    <property type="entry name" value="PLDc_PaPPK1_C2_like"/>
    <property type="match status" value="1"/>
</dbReference>
<dbReference type="Pfam" id="PF17941">
    <property type="entry name" value="PP_kinase_C_1"/>
    <property type="match status" value="1"/>
</dbReference>
<dbReference type="NCBIfam" id="NF003918">
    <property type="entry name" value="PRK05443.1-2"/>
    <property type="match status" value="1"/>
</dbReference>
<sequence length="685" mass="77773">MKIQHITDRELSWLSFNQRVLELAEDQSVPLLERVRFLAIFSSNLDEFYMVRVATALSKIENNVTAVNYAGFTPKELLKEISKRTNSLMARQSRVFHEEIEPLLKKEGIEFLHWDQLNETERGYVTKLFADRIFPVLTPLAVDPSHPFPYISGLSLNLAVIVKNPTTHEEFFARVKVPEILPRFIATAKTGSTRFLPLEDLIAIHLQELFPGMIIEDHYTFRVTRNQDIDLDEDETEDILVSIEQELARRRFGPPVRLEIESEVDEKLVNKLSEELAINDENVVHISAPLDLTSLNRIADLDFPHLKFEGFRSRTAKALSQVDQEDPDLFFSAIRQGEILLHHPYESFTSSVVQFLQVAAEDPHVLAIKQTLYRTSGDSPIIEALIEAAEAGKQVLAVIEIRARFDEQANVRWARKLEAAGVHVVYGLMGLKTHAKLSLVIRDEPHGLRRYCHLGTGNYNPKTARMYEDLGILSADPELTEDLTKLFNQLSGFAPQSTYSRLLVAPSTLRSGIIERIDREITNQKAGKPAGIQFKLNSILDEGFVAKLYEASQAGVKIELLVRGICAVQPGIKGVSENITVNSVLGRFLEHSRIFHFTNGGDNEYWIGSADLMGRNLDRRVESLVRIDKKDHQNRLQEIIDLGISENASSWQLKGTEWTRKSKNNRGEALLDVHEVLINQYSKER</sequence>
<dbReference type="GO" id="GO:0009358">
    <property type="term" value="C:polyphosphate kinase complex"/>
    <property type="evidence" value="ECO:0007669"/>
    <property type="project" value="InterPro"/>
</dbReference>
<dbReference type="EMBL" id="CAEZSI010000132">
    <property type="protein sequence ID" value="CAB4545300.1"/>
    <property type="molecule type" value="Genomic_DNA"/>
</dbReference>
<evidence type="ECO:0000256" key="1">
    <source>
        <dbReference type="ARBA" id="ARBA00012960"/>
    </source>
</evidence>
<feature type="domain" description="Polyphosphate kinase middle" evidence="9">
    <location>
        <begin position="121"/>
        <end position="296"/>
    </location>
</feature>
<dbReference type="PANTHER" id="PTHR30218">
    <property type="entry name" value="POLYPHOSPHATE KINASE"/>
    <property type="match status" value="1"/>
</dbReference>
<feature type="domain" description="Polyphosphate kinase C-terminal" evidence="12">
    <location>
        <begin position="330"/>
        <end position="493"/>
    </location>
</feature>